<dbReference type="SUPFAM" id="SSF55729">
    <property type="entry name" value="Acyl-CoA N-acyltransferases (Nat)"/>
    <property type="match status" value="1"/>
</dbReference>
<feature type="domain" description="N-acetyltransferase" evidence="1">
    <location>
        <begin position="4"/>
        <end position="152"/>
    </location>
</feature>
<name>A0A1J4TBI0_9BACT</name>
<reference evidence="2 3" key="1">
    <citation type="journal article" date="2016" name="Environ. Microbiol.">
        <title>Genomic resolution of a cold subsurface aquifer community provides metabolic insights for novel microbes adapted to high CO concentrations.</title>
        <authorList>
            <person name="Probst A.J."/>
            <person name="Castelle C.J."/>
            <person name="Singh A."/>
            <person name="Brown C.T."/>
            <person name="Anantharaman K."/>
            <person name="Sharon I."/>
            <person name="Hug L.A."/>
            <person name="Burstein D."/>
            <person name="Emerson J.B."/>
            <person name="Thomas B.C."/>
            <person name="Banfield J.F."/>
        </authorList>
    </citation>
    <scope>NUCLEOTIDE SEQUENCE [LARGE SCALE GENOMIC DNA]</scope>
    <source>
        <strain evidence="2">CG1_02_37_44</strain>
    </source>
</reference>
<dbReference type="EMBL" id="MNUU01000004">
    <property type="protein sequence ID" value="OIO08705.1"/>
    <property type="molecule type" value="Genomic_DNA"/>
</dbReference>
<comment type="caution">
    <text evidence="2">The sequence shown here is derived from an EMBL/GenBank/DDBJ whole genome shotgun (WGS) entry which is preliminary data.</text>
</comment>
<dbReference type="AlphaFoldDB" id="A0A1J4TBI0"/>
<dbReference type="Proteomes" id="UP000183192">
    <property type="component" value="Unassembled WGS sequence"/>
</dbReference>
<dbReference type="Gene3D" id="3.40.630.30">
    <property type="match status" value="1"/>
</dbReference>
<dbReference type="PROSITE" id="PS51186">
    <property type="entry name" value="GNAT"/>
    <property type="match status" value="1"/>
</dbReference>
<accession>A0A1J4TBI0</accession>
<sequence length="155" mass="18149">MENIKVRKVKREDSKRIWEIRNHPLARQNSNNQEETPFAKHNQWFENKYFRGGDNHCFVLEGEGEVVGYCRFDFDSDNYNYVVSIAVDADYQGIGLGKALLSEALEAFGVRGKEVVAQTLKNNILSGKFFKKNNFKIFKEDDNSYYFKYKNRLVV</sequence>
<evidence type="ECO:0000259" key="1">
    <source>
        <dbReference type="PROSITE" id="PS51186"/>
    </source>
</evidence>
<organism evidence="2 3">
    <name type="scientific">Candidatus Falkowbacteria bacterium CG1_02_37_44</name>
    <dbReference type="NCBI Taxonomy" id="1805146"/>
    <lineage>
        <taxon>Bacteria</taxon>
        <taxon>Candidatus Falkowiibacteriota</taxon>
    </lineage>
</organism>
<dbReference type="Pfam" id="PF00583">
    <property type="entry name" value="Acetyltransf_1"/>
    <property type="match status" value="1"/>
</dbReference>
<dbReference type="STRING" id="1805146.AUJ27_00360"/>
<dbReference type="InterPro" id="IPR000182">
    <property type="entry name" value="GNAT_dom"/>
</dbReference>
<protein>
    <recommendedName>
        <fullName evidence="1">N-acetyltransferase domain-containing protein</fullName>
    </recommendedName>
</protein>
<dbReference type="PANTHER" id="PTHR43328:SF1">
    <property type="entry name" value="N-ACETYLTRANSFERASE DOMAIN-CONTAINING PROTEIN"/>
    <property type="match status" value="1"/>
</dbReference>
<dbReference type="GO" id="GO:0016747">
    <property type="term" value="F:acyltransferase activity, transferring groups other than amino-acyl groups"/>
    <property type="evidence" value="ECO:0007669"/>
    <property type="project" value="InterPro"/>
</dbReference>
<evidence type="ECO:0000313" key="3">
    <source>
        <dbReference type="Proteomes" id="UP000183192"/>
    </source>
</evidence>
<dbReference type="PANTHER" id="PTHR43328">
    <property type="entry name" value="ACETYLTRANSFERASE-RELATED"/>
    <property type="match status" value="1"/>
</dbReference>
<dbReference type="InterPro" id="IPR016181">
    <property type="entry name" value="Acyl_CoA_acyltransferase"/>
</dbReference>
<evidence type="ECO:0000313" key="2">
    <source>
        <dbReference type="EMBL" id="OIO08705.1"/>
    </source>
</evidence>
<gene>
    <name evidence="2" type="ORF">AUJ27_00360</name>
</gene>
<dbReference type="CDD" id="cd04301">
    <property type="entry name" value="NAT_SF"/>
    <property type="match status" value="1"/>
</dbReference>
<proteinExistence type="predicted"/>